<dbReference type="EMBL" id="FOVN01000001">
    <property type="protein sequence ID" value="SFN50466.1"/>
    <property type="molecule type" value="Genomic_DNA"/>
</dbReference>
<evidence type="ECO:0000313" key="1">
    <source>
        <dbReference type="EMBL" id="SFN50466.1"/>
    </source>
</evidence>
<proteinExistence type="predicted"/>
<reference evidence="2" key="1">
    <citation type="submission" date="2016-10" db="EMBL/GenBank/DDBJ databases">
        <authorList>
            <person name="Varghese N."/>
            <person name="Submissions S."/>
        </authorList>
    </citation>
    <scope>NUCLEOTIDE SEQUENCE [LARGE SCALE GENOMIC DNA]</scope>
    <source>
        <strain evidence="2">DSM 23925</strain>
    </source>
</reference>
<dbReference type="Gene3D" id="1.25.40.10">
    <property type="entry name" value="Tetratricopeptide repeat domain"/>
    <property type="match status" value="1"/>
</dbReference>
<protein>
    <recommendedName>
        <fullName evidence="3">Tetratricopeptide repeat-containing protein</fullName>
    </recommendedName>
</protein>
<gene>
    <name evidence="1" type="ORF">SAMN04487989_101873</name>
</gene>
<dbReference type="OrthoDB" id="1431564at2"/>
<dbReference type="SUPFAM" id="SSF48452">
    <property type="entry name" value="TPR-like"/>
    <property type="match status" value="1"/>
</dbReference>
<dbReference type="STRING" id="649333.SAMN04487989_101873"/>
<evidence type="ECO:0008006" key="3">
    <source>
        <dbReference type="Google" id="ProtNLM"/>
    </source>
</evidence>
<dbReference type="RefSeq" id="WP_092206394.1">
    <property type="nucleotide sequence ID" value="NZ_CAXAYH010000125.1"/>
</dbReference>
<evidence type="ECO:0000313" key="2">
    <source>
        <dbReference type="Proteomes" id="UP000198705"/>
    </source>
</evidence>
<organism evidence="1 2">
    <name type="scientific">Bizionia echini</name>
    <dbReference type="NCBI Taxonomy" id="649333"/>
    <lineage>
        <taxon>Bacteria</taxon>
        <taxon>Pseudomonadati</taxon>
        <taxon>Bacteroidota</taxon>
        <taxon>Flavobacteriia</taxon>
        <taxon>Flavobacteriales</taxon>
        <taxon>Flavobacteriaceae</taxon>
        <taxon>Bizionia</taxon>
    </lineage>
</organism>
<dbReference type="Proteomes" id="UP000198705">
    <property type="component" value="Unassembled WGS sequence"/>
</dbReference>
<dbReference type="InterPro" id="IPR011990">
    <property type="entry name" value="TPR-like_helical_dom_sf"/>
</dbReference>
<name>A0A1I4ZJK8_9FLAO</name>
<keyword evidence="2" id="KW-1185">Reference proteome</keyword>
<sequence length="235" mass="26455">MKKLLIAVLCVIGFQAQGQTSQELLNHYREYYKQMKIQGDSQGIINGLTHLILLSPTEVQAHKDTLAMVYMSEGNHVQALNTIGIDTNPSDSDIAVEVKAVSLKALNEPNRALIHFEELFKRTPDPSVAYELAELYLQINNLPKSNTYIEYGLANVKENMGKTFYESKQPYQVSLKSAFLYLKALSKFNENKETNIDLAVSILDEAIKISPNFNLALLSKDALLNQKKEKSETKE</sequence>
<accession>A0A1I4ZJK8</accession>
<dbReference type="AlphaFoldDB" id="A0A1I4ZJK8"/>